<dbReference type="EMBL" id="JAIHNG010000009">
    <property type="protein sequence ID" value="KAI5968626.1"/>
    <property type="molecule type" value="Genomic_DNA"/>
</dbReference>
<comment type="caution">
    <text evidence="3">The sequence shown here is derived from an EMBL/GenBank/DDBJ whole genome shotgun (WGS) entry which is preliminary data.</text>
</comment>
<dbReference type="PROSITE" id="PS50010">
    <property type="entry name" value="DH_2"/>
    <property type="match status" value="1"/>
</dbReference>
<dbReference type="SMART" id="SM00325">
    <property type="entry name" value="RhoGEF"/>
    <property type="match status" value="1"/>
</dbReference>
<dbReference type="InterPro" id="IPR021895">
    <property type="entry name" value="Bud3_N"/>
</dbReference>
<feature type="compositionally biased region" description="Acidic residues" evidence="1">
    <location>
        <begin position="1026"/>
        <end position="1035"/>
    </location>
</feature>
<feature type="compositionally biased region" description="Low complexity" evidence="1">
    <location>
        <begin position="805"/>
        <end position="828"/>
    </location>
</feature>
<organism evidence="3 4">
    <name type="scientific">Candida theae</name>
    <dbReference type="NCBI Taxonomy" id="1198502"/>
    <lineage>
        <taxon>Eukaryota</taxon>
        <taxon>Fungi</taxon>
        <taxon>Dikarya</taxon>
        <taxon>Ascomycota</taxon>
        <taxon>Saccharomycotina</taxon>
        <taxon>Pichiomycetes</taxon>
        <taxon>Debaryomycetaceae</taxon>
        <taxon>Candida/Lodderomyces clade</taxon>
        <taxon>Candida</taxon>
    </lineage>
</organism>
<dbReference type="InterPro" id="IPR057454">
    <property type="entry name" value="Bud3_C"/>
</dbReference>
<protein>
    <submittedName>
        <fullName evidence="3">BUD3</fullName>
    </submittedName>
</protein>
<proteinExistence type="predicted"/>
<dbReference type="SUPFAM" id="SSF48065">
    <property type="entry name" value="DBL homology domain (DH-domain)"/>
    <property type="match status" value="1"/>
</dbReference>
<evidence type="ECO:0000256" key="1">
    <source>
        <dbReference type="SAM" id="MobiDB-lite"/>
    </source>
</evidence>
<accession>A0AAD5BKV0</accession>
<feature type="compositionally biased region" description="Polar residues" evidence="1">
    <location>
        <begin position="1073"/>
        <end position="1089"/>
    </location>
</feature>
<dbReference type="GO" id="GO:0005085">
    <property type="term" value="F:guanyl-nucleotide exchange factor activity"/>
    <property type="evidence" value="ECO:0007669"/>
    <property type="project" value="InterPro"/>
</dbReference>
<dbReference type="GeneID" id="76148152"/>
<evidence type="ECO:0000313" key="3">
    <source>
        <dbReference type="EMBL" id="KAI5968626.1"/>
    </source>
</evidence>
<feature type="region of interest" description="Disordered" evidence="1">
    <location>
        <begin position="1019"/>
        <end position="1108"/>
    </location>
</feature>
<dbReference type="InterPro" id="IPR035899">
    <property type="entry name" value="DBL_dom_sf"/>
</dbReference>
<dbReference type="Pfam" id="PF25351">
    <property type="entry name" value="PH_BUD3_C"/>
    <property type="match status" value="1"/>
</dbReference>
<dbReference type="InterPro" id="IPR000219">
    <property type="entry name" value="DH_dom"/>
</dbReference>
<evidence type="ECO:0000259" key="2">
    <source>
        <dbReference type="PROSITE" id="PS50010"/>
    </source>
</evidence>
<sequence>MSLYVRYVSGEHDIEHFRSKQPKTKANGIQLPFFTDDFEGTTSSKCDQDRSLLNWLKTLHGAAIFVGHDATMFRHVISIVYQRANKSKLCTQTITKFGPTLYPDLVLDSSSRFWPSCENLLPQHQKSHVRKALAISNLKNSNRTLNHHVISDVSLWDETNAGALASSMSLLQNCSPDDLGRKLLDLGLVQNQNVCAFTVDVIYDNESSKEEIVEENNQLVSLLGEQLDQIFDPLLEYAPEEMRICYKPSLDRKPVHFQSSKIHSIVEELINVQTNYTAGLVNLLQTFIIPLRTSVMERDRTDQSSAIQKINQTFPPTIDEIARVNCLLNDALLKARRLDDIEVIIAMGTILPYFYKPFIRHEANVKHFNENLTKFAQKHAQGIFENLKINPSQYTVREIDSVVTGVLLELPKFKLLLQRLHAAIEAEEAIARNFDNGERDDVFLLIDRHYKSAIDVIYAFSGADEQKIETKKRVFTPTGRMLTKLAGNWPPELQLDWNTRKVVGIFELQNVAPRKNATGLEVLVVFSDHLLFFEVEDGFKDDCEEQAKVLSVADALMHSLINEKPMPKLDAFPKMEVSAWCRIDEALVTKYLTLNEVNSAVECVRFLSLNPRGFQSSNSKPRVFSGSYKVIGERATAADIIIAIEKSKILDKSSSFHLFRSLNNALNINYVAQSTSDYDSEALKSPFALVLNLDVDVPSYFDHNPQLLLLLHASIVSEHAIRITGFDKCARKQINEVVESAHFASFIEQLVGKSFCNLFSTYNTVTQNLIEGNSVHLEYLVENLFSDFDKRGERDWKTSDTTRIVKSSVNSPSNSKKSPTKSNSSRSSIFTKIHLKKSKRPIVHTPELKPKTTRKLSNTFIPQGTKLEYKEIYKPIPTLSHRRPSSTSTVIENKSDEISGNLAPAPALASVPEHTNANNRCVSEPSIEILPNFKFPDPNNMDEIETNAMASSSIHDFSTIRRLSTMDDISVVLKLSQEPSFGDYLDEDSDQTPNWEFFNARDEAELLVKESSEIWATGHAGVRDEIAEEEDEDVQEPDRHNPGASSGDEALKRNRGAARTSKQEPDSTIPMFTANSTSPRKPSNESSIFSHAGGTPISPHTFATPQISSNQDGVFTTRLDCNQGHQTPKGKLASHFPRDESVKSITAREYAIEFSQLIDAEFSKPPLDAAIGSYYSSAMRKTAPSSPSTATLTPFRTNASVDTLVSNSSGNMEGLEVGAELNFAGDEVVVSRAPLLLHKELKNTQDTLIAKYEPKSIQSSETTTKPLSEYMRDDSIAQLTNLLQNSIRFSDFEVDKFC</sequence>
<reference evidence="3 4" key="1">
    <citation type="journal article" date="2022" name="DNA Res.">
        <title>Genome analysis of five recently described species of the CUG-Ser clade uncovers Candida theae as a new hybrid lineage with pathogenic potential in the Candida parapsilosis species complex.</title>
        <authorList>
            <person name="Mixao V."/>
            <person name="Del Olmo V."/>
            <person name="Hegedusova E."/>
            <person name="Saus E."/>
            <person name="Pryszcz L."/>
            <person name="Cillingova A."/>
            <person name="Nosek J."/>
            <person name="Gabaldon T."/>
        </authorList>
    </citation>
    <scope>NUCLEOTIDE SEQUENCE [LARGE SCALE GENOMIC DNA]</scope>
    <source>
        <strain evidence="3 4">CBS 12239</strain>
    </source>
</reference>
<dbReference type="RefSeq" id="XP_051611397.1">
    <property type="nucleotide sequence ID" value="XM_051755439.1"/>
</dbReference>
<keyword evidence="4" id="KW-1185">Reference proteome</keyword>
<gene>
    <name evidence="3" type="ORF">KGF57_000092</name>
</gene>
<dbReference type="Pfam" id="PF12015">
    <property type="entry name" value="Bud3_N"/>
    <property type="match status" value="1"/>
</dbReference>
<evidence type="ECO:0000313" key="4">
    <source>
        <dbReference type="Proteomes" id="UP001204833"/>
    </source>
</evidence>
<feature type="domain" description="DH" evidence="2">
    <location>
        <begin position="261"/>
        <end position="442"/>
    </location>
</feature>
<feature type="region of interest" description="Disordered" evidence="1">
    <location>
        <begin position="805"/>
        <end position="830"/>
    </location>
</feature>
<dbReference type="Proteomes" id="UP001204833">
    <property type="component" value="Unassembled WGS sequence"/>
</dbReference>
<name>A0AAD5BKV0_9ASCO</name>